<feature type="compositionally biased region" description="Basic and acidic residues" evidence="1">
    <location>
        <begin position="94"/>
        <end position="110"/>
    </location>
</feature>
<dbReference type="Proteomes" id="UP000438429">
    <property type="component" value="Unassembled WGS sequence"/>
</dbReference>
<comment type="caution">
    <text evidence="2">The sequence shown here is derived from an EMBL/GenBank/DDBJ whole genome shotgun (WGS) entry which is preliminary data.</text>
</comment>
<feature type="region of interest" description="Disordered" evidence="1">
    <location>
        <begin position="1"/>
        <end position="110"/>
    </location>
</feature>
<evidence type="ECO:0000256" key="1">
    <source>
        <dbReference type="SAM" id="MobiDB-lite"/>
    </source>
</evidence>
<evidence type="ECO:0000313" key="2">
    <source>
        <dbReference type="EMBL" id="KAF0036021.1"/>
    </source>
</evidence>
<feature type="compositionally biased region" description="Basic and acidic residues" evidence="1">
    <location>
        <begin position="21"/>
        <end position="40"/>
    </location>
</feature>
<evidence type="ECO:0000313" key="3">
    <source>
        <dbReference type="Proteomes" id="UP000438429"/>
    </source>
</evidence>
<gene>
    <name evidence="2" type="ORF">F2P81_011333</name>
</gene>
<accession>A0A6A4SYC7</accession>
<proteinExistence type="predicted"/>
<organism evidence="2 3">
    <name type="scientific">Scophthalmus maximus</name>
    <name type="common">Turbot</name>
    <name type="synonym">Psetta maxima</name>
    <dbReference type="NCBI Taxonomy" id="52904"/>
    <lineage>
        <taxon>Eukaryota</taxon>
        <taxon>Metazoa</taxon>
        <taxon>Chordata</taxon>
        <taxon>Craniata</taxon>
        <taxon>Vertebrata</taxon>
        <taxon>Euteleostomi</taxon>
        <taxon>Actinopterygii</taxon>
        <taxon>Neopterygii</taxon>
        <taxon>Teleostei</taxon>
        <taxon>Neoteleostei</taxon>
        <taxon>Acanthomorphata</taxon>
        <taxon>Carangaria</taxon>
        <taxon>Pleuronectiformes</taxon>
        <taxon>Pleuronectoidei</taxon>
        <taxon>Scophthalmidae</taxon>
        <taxon>Scophthalmus</taxon>
    </lineage>
</organism>
<feature type="compositionally biased region" description="Basic residues" evidence="1">
    <location>
        <begin position="1"/>
        <end position="20"/>
    </location>
</feature>
<sequence>MRKRERRQSKWRRFPARSRRARPEMKPGRERMAPPGETHRQAAVIWRRGGGRRGGRNVLRRGSGAQSAAEEKRKVKVQSSGRGNQDNQESRTQSGEDGKKREKNETKVTN</sequence>
<feature type="compositionally biased region" description="Basic residues" evidence="1">
    <location>
        <begin position="49"/>
        <end position="59"/>
    </location>
</feature>
<dbReference type="EMBL" id="VEVO01000010">
    <property type="protein sequence ID" value="KAF0036021.1"/>
    <property type="molecule type" value="Genomic_DNA"/>
</dbReference>
<reference evidence="2 3" key="1">
    <citation type="submission" date="2019-06" db="EMBL/GenBank/DDBJ databases">
        <title>Draft genomes of female and male turbot (Scophthalmus maximus).</title>
        <authorList>
            <person name="Xu H."/>
            <person name="Xu X.-W."/>
            <person name="Shao C."/>
            <person name="Chen S."/>
        </authorList>
    </citation>
    <scope>NUCLEOTIDE SEQUENCE [LARGE SCALE GENOMIC DNA]</scope>
    <source>
        <strain evidence="2">Ysfricsl-2016a</strain>
        <tissue evidence="2">Blood</tissue>
    </source>
</reference>
<protein>
    <submittedName>
        <fullName evidence="2">Uncharacterized protein</fullName>
    </submittedName>
</protein>
<name>A0A6A4SYC7_SCOMX</name>
<feature type="compositionally biased region" description="Polar residues" evidence="1">
    <location>
        <begin position="77"/>
        <end position="93"/>
    </location>
</feature>
<dbReference type="AlphaFoldDB" id="A0A6A4SYC7"/>